<proteinExistence type="predicted"/>
<gene>
    <name evidence="2" type="ORF">GCM10011289_20060</name>
</gene>
<feature type="transmembrane region" description="Helical" evidence="1">
    <location>
        <begin position="37"/>
        <end position="54"/>
    </location>
</feature>
<sequence length="55" mass="6413">MGRFVKWLLIAALAVFLWNLLRHRAYRHHVHTVFSRLAMLLLCVALGAILLRLFA</sequence>
<dbReference type="RefSeq" id="WP_189533871.1">
    <property type="nucleotide sequence ID" value="NZ_BMYX01000010.1"/>
</dbReference>
<protein>
    <submittedName>
        <fullName evidence="2">Uncharacterized protein</fullName>
    </submittedName>
</protein>
<dbReference type="InterPro" id="IPR058186">
    <property type="entry name" value="MIGRI"/>
</dbReference>
<dbReference type="NCBIfam" id="NF047648">
    <property type="entry name" value="MIGRI_fam"/>
    <property type="match status" value="1"/>
</dbReference>
<keyword evidence="3" id="KW-1185">Reference proteome</keyword>
<dbReference type="Proteomes" id="UP000645257">
    <property type="component" value="Unassembled WGS sequence"/>
</dbReference>
<keyword evidence="1" id="KW-0472">Membrane</keyword>
<keyword evidence="1" id="KW-1133">Transmembrane helix</keyword>
<name>A0A918P3A6_9NEIS</name>
<reference evidence="2" key="2">
    <citation type="submission" date="2020-09" db="EMBL/GenBank/DDBJ databases">
        <authorList>
            <person name="Sun Q."/>
            <person name="Kim S."/>
        </authorList>
    </citation>
    <scope>NUCLEOTIDE SEQUENCE</scope>
    <source>
        <strain evidence="2">KCTC 32182</strain>
    </source>
</reference>
<evidence type="ECO:0000313" key="3">
    <source>
        <dbReference type="Proteomes" id="UP000645257"/>
    </source>
</evidence>
<dbReference type="AlphaFoldDB" id="A0A918P3A6"/>
<organism evidence="2 3">
    <name type="scientific">Paludibacterium paludis</name>
    <dbReference type="NCBI Taxonomy" id="1225769"/>
    <lineage>
        <taxon>Bacteria</taxon>
        <taxon>Pseudomonadati</taxon>
        <taxon>Pseudomonadota</taxon>
        <taxon>Betaproteobacteria</taxon>
        <taxon>Neisseriales</taxon>
        <taxon>Chromobacteriaceae</taxon>
        <taxon>Paludibacterium</taxon>
    </lineage>
</organism>
<evidence type="ECO:0000256" key="1">
    <source>
        <dbReference type="SAM" id="Phobius"/>
    </source>
</evidence>
<keyword evidence="1" id="KW-0812">Transmembrane</keyword>
<dbReference type="EMBL" id="BMYX01000010">
    <property type="protein sequence ID" value="GGY16699.1"/>
    <property type="molecule type" value="Genomic_DNA"/>
</dbReference>
<comment type="caution">
    <text evidence="2">The sequence shown here is derived from an EMBL/GenBank/DDBJ whole genome shotgun (WGS) entry which is preliminary data.</text>
</comment>
<accession>A0A918P3A6</accession>
<evidence type="ECO:0000313" key="2">
    <source>
        <dbReference type="EMBL" id="GGY16699.1"/>
    </source>
</evidence>
<reference evidence="2" key="1">
    <citation type="journal article" date="2014" name="Int. J. Syst. Evol. Microbiol.">
        <title>Complete genome sequence of Corynebacterium casei LMG S-19264T (=DSM 44701T), isolated from a smear-ripened cheese.</title>
        <authorList>
            <consortium name="US DOE Joint Genome Institute (JGI-PGF)"/>
            <person name="Walter F."/>
            <person name="Albersmeier A."/>
            <person name="Kalinowski J."/>
            <person name="Ruckert C."/>
        </authorList>
    </citation>
    <scope>NUCLEOTIDE SEQUENCE</scope>
    <source>
        <strain evidence="2">KCTC 32182</strain>
    </source>
</reference>